<dbReference type="GO" id="GO:0008270">
    <property type="term" value="F:zinc ion binding"/>
    <property type="evidence" value="ECO:0007669"/>
    <property type="project" value="UniProtKB-KW"/>
</dbReference>
<keyword evidence="1" id="KW-0812">Transmembrane</keyword>
<dbReference type="STRING" id="375760.SAMN04488073_2601"/>
<dbReference type="Gene3D" id="1.10.10.1320">
    <property type="entry name" value="Anti-sigma factor, zinc-finger domain"/>
    <property type="match status" value="1"/>
</dbReference>
<evidence type="ECO:0000259" key="2">
    <source>
        <dbReference type="Pfam" id="PF13490"/>
    </source>
</evidence>
<keyword evidence="3" id="KW-0479">Metal-binding</keyword>
<dbReference type="EMBL" id="FOYV01000001">
    <property type="protein sequence ID" value="SFR51360.1"/>
    <property type="molecule type" value="Genomic_DNA"/>
</dbReference>
<keyword evidence="1" id="KW-1133">Transmembrane helix</keyword>
<keyword evidence="1" id="KW-0472">Membrane</keyword>
<keyword evidence="4" id="KW-1185">Reference proteome</keyword>
<dbReference type="OrthoDB" id="5793589at2"/>
<evidence type="ECO:0000256" key="1">
    <source>
        <dbReference type="SAM" id="Phobius"/>
    </source>
</evidence>
<dbReference type="Proteomes" id="UP000199290">
    <property type="component" value="Unassembled WGS sequence"/>
</dbReference>
<accession>A0A1I6HAH6</accession>
<dbReference type="Pfam" id="PF13490">
    <property type="entry name" value="zf-HC2"/>
    <property type="match status" value="1"/>
</dbReference>
<feature type="transmembrane region" description="Helical" evidence="1">
    <location>
        <begin position="86"/>
        <end position="105"/>
    </location>
</feature>
<sequence length="226" mass="23998">MTCTDIQTSLHGYLHRELPPTDARRVEQHLAGCAECRAALASERTLDAALQERYAVPAASEGFQARVLAAAHGSTHGRAVGWHSTAVGGAIAAALVFGLGLGLFFGSGLNQSSSPVATTAPKQVEAVAAPVEKTVRLAFRSAEALENVTLTLELPPNVEVAAWPGRRELSWQVSLDKGENVLALPLKLLFPGNGELVARLDAGDRQKTFRAPIPRYPEPYPEDSGS</sequence>
<gene>
    <name evidence="3" type="ORF">SAMN04488073_2601</name>
</gene>
<dbReference type="AlphaFoldDB" id="A0A1I6HAH6"/>
<dbReference type="RefSeq" id="WP_091990583.1">
    <property type="nucleotide sequence ID" value="NZ_FOYV01000001.1"/>
</dbReference>
<feature type="domain" description="Putative zinc-finger" evidence="2">
    <location>
        <begin position="3"/>
        <end position="37"/>
    </location>
</feature>
<keyword evidence="3" id="KW-0863">Zinc-finger</keyword>
<organism evidence="3 4">
    <name type="scientific">Marinobacter gudaonensis</name>
    <dbReference type="NCBI Taxonomy" id="375760"/>
    <lineage>
        <taxon>Bacteria</taxon>
        <taxon>Pseudomonadati</taxon>
        <taxon>Pseudomonadota</taxon>
        <taxon>Gammaproteobacteria</taxon>
        <taxon>Pseudomonadales</taxon>
        <taxon>Marinobacteraceae</taxon>
        <taxon>Marinobacter</taxon>
    </lineage>
</organism>
<dbReference type="InterPro" id="IPR041916">
    <property type="entry name" value="Anti_sigma_zinc_sf"/>
</dbReference>
<name>A0A1I6HAH6_9GAMM</name>
<dbReference type="InterPro" id="IPR027383">
    <property type="entry name" value="Znf_put"/>
</dbReference>
<proteinExistence type="predicted"/>
<protein>
    <submittedName>
        <fullName evidence="3">Putative zinc-finger</fullName>
    </submittedName>
</protein>
<evidence type="ECO:0000313" key="3">
    <source>
        <dbReference type="EMBL" id="SFR51360.1"/>
    </source>
</evidence>
<reference evidence="4" key="1">
    <citation type="submission" date="2016-10" db="EMBL/GenBank/DDBJ databases">
        <authorList>
            <person name="Varghese N."/>
            <person name="Submissions S."/>
        </authorList>
    </citation>
    <scope>NUCLEOTIDE SEQUENCE [LARGE SCALE GENOMIC DNA]</scope>
    <source>
        <strain evidence="4">CGMCC 1.6294</strain>
    </source>
</reference>
<evidence type="ECO:0000313" key="4">
    <source>
        <dbReference type="Proteomes" id="UP000199290"/>
    </source>
</evidence>
<keyword evidence="3" id="KW-0862">Zinc</keyword>